<dbReference type="Proteomes" id="UP000005640">
    <property type="component" value="Chromosome 16"/>
</dbReference>
<dbReference type="EMBL" id="KF456171">
    <property type="status" value="NOT_ANNOTATED_CDS"/>
    <property type="molecule type" value="Genomic_DNA"/>
</dbReference>
<keyword evidence="2" id="KW-1185">Reference proteome</keyword>
<reference evidence="1 2" key="1">
    <citation type="journal article" date="2001" name="Nature">
        <title>Initial sequencing and analysis of the human genome.</title>
        <authorList>
            <consortium name="International Human Genome Sequencing Consortium"/>
            <person name="Lander E.S."/>
            <person name="Linton L.M."/>
            <person name="Birren B."/>
            <person name="Nusbaum C."/>
            <person name="Zody M.C."/>
            <person name="Baldwin J."/>
            <person name="Devon K."/>
            <person name="Dewar K."/>
            <person name="Doyle M."/>
            <person name="FitzHugh W."/>
            <person name="Funke R."/>
            <person name="Gage D."/>
            <person name="Harris K."/>
            <person name="Heaford A."/>
            <person name="Howland J."/>
            <person name="Kann L."/>
            <person name="Lehoczky J."/>
            <person name="LeVine R."/>
            <person name="McEwan P."/>
            <person name="McKernan K."/>
            <person name="Meldrim J."/>
            <person name="Mesirov J.P."/>
            <person name="Miranda C."/>
            <person name="Morris W."/>
            <person name="Naylor J."/>
            <person name="Raymond C."/>
            <person name="Rosetti M."/>
            <person name="Santos R."/>
            <person name="Sheridan A."/>
            <person name="Sougnez C."/>
            <person name="Stange-Thomann N."/>
            <person name="Stojanovic N."/>
            <person name="Subramanian A."/>
            <person name="Wyman D."/>
            <person name="Rogers J."/>
            <person name="Sulston J."/>
            <person name="Ainscough R."/>
            <person name="Beck S."/>
            <person name="Bentley D."/>
            <person name="Burton J."/>
            <person name="Clee C."/>
            <person name="Carter N."/>
            <person name="Coulson A."/>
            <person name="Deadman R."/>
            <person name="Deloukas P."/>
            <person name="Dunham A."/>
            <person name="Dunham I."/>
            <person name="Durbin R."/>
            <person name="French L."/>
            <person name="Grafham D."/>
            <person name="Gregory S."/>
            <person name="Hubbard T."/>
            <person name="Humphray S."/>
            <person name="Hunt A."/>
            <person name="Jones M."/>
            <person name="Lloyd C."/>
            <person name="McMurray A."/>
            <person name="Matthews L."/>
            <person name="Mercer S."/>
            <person name="Milne S."/>
            <person name="Mullikin J.C."/>
            <person name="Mungall A."/>
            <person name="Plumb R."/>
            <person name="Ross M."/>
            <person name="Shownkeen R."/>
            <person name="Sims S."/>
            <person name="Waterston R.H."/>
            <person name="Wilson R.K."/>
            <person name="Hillier L.W."/>
            <person name="McPherson J.D."/>
            <person name="Marra M.A."/>
            <person name="Mardis E.R."/>
            <person name="Fulton L.A."/>
            <person name="Chinwalla A.T."/>
            <person name="Pepin K.H."/>
            <person name="Gish W.R."/>
            <person name="Chissoe S.L."/>
            <person name="Wendl M.C."/>
            <person name="Delehaunty K.D."/>
            <person name="Miner T.L."/>
            <person name="Delehaunty A."/>
            <person name="Kramer J.B."/>
            <person name="Cook L.L."/>
            <person name="Fulton R.S."/>
            <person name="Johnson D.L."/>
            <person name="Minx P.J."/>
            <person name="Clifton S.W."/>
            <person name="Hawkins T."/>
            <person name="Branscomb E."/>
            <person name="Predki P."/>
            <person name="Richardson P."/>
            <person name="Wenning S."/>
            <person name="Slezak T."/>
            <person name="Doggett N."/>
            <person name="Cheng J.F."/>
            <person name="Olsen A."/>
            <person name="Lucas S."/>
            <person name="Elkin C."/>
            <person name="Uberbacher E."/>
            <person name="Frazier M."/>
            <person name="Gibbs R.A."/>
            <person name="Muzny D.M."/>
            <person name="Scherer S.E."/>
            <person name="Bouck J.B."/>
            <person name="Sodergren E.J."/>
            <person name="Worley K.C."/>
            <person name="Rives C.M."/>
            <person name="Gorrell J.H."/>
            <person name="Metzker M.L."/>
            <person name="Naylor S.L."/>
            <person name="Kucherlapati R.S."/>
            <person name="Nelson D.L."/>
            <person name="Weinstock G.M."/>
            <person name="Sakaki Y."/>
            <person name="Fujiyama A."/>
            <person name="Hattori M."/>
            <person name="Yada T."/>
            <person name="Toyoda A."/>
            <person name="Itoh T."/>
            <person name="Kawagoe C."/>
            <person name="Watanabe H."/>
            <person name="Totoki Y."/>
            <person name="Taylor T."/>
            <person name="Weissenbach J."/>
            <person name="Heilig R."/>
            <person name="Saurin W."/>
            <person name="Artiguenave F."/>
            <person name="Brottier P."/>
            <person name="Bruls T."/>
            <person name="Pelletier E."/>
            <person name="Robert C."/>
            <person name="Wincker P."/>
            <person name="Smith D.R."/>
            <person name="Doucette-Stamm L."/>
            <person name="Rubenfield M."/>
            <person name="Weinstock K."/>
            <person name="Lee H.M."/>
            <person name="Dubois J."/>
            <person name="Rosenthal A."/>
            <person name="Platzer M."/>
            <person name="Nyakatura G."/>
            <person name="Taudien S."/>
            <person name="Rump A."/>
            <person name="Yang H."/>
            <person name="Yu J."/>
            <person name="Wang J."/>
            <person name="Huang G."/>
            <person name="Gu J."/>
            <person name="Hood L."/>
            <person name="Rowen L."/>
            <person name="Madan A."/>
            <person name="Qin S."/>
            <person name="Davis R.W."/>
            <person name="Federspiel N.A."/>
            <person name="Abola A.P."/>
            <person name="Proctor M.J."/>
            <person name="Myers R.M."/>
            <person name="Schmutz J."/>
            <person name="Dickson M."/>
            <person name="Grimwood J."/>
            <person name="Cox D.R."/>
            <person name="Olson M.V."/>
            <person name="Kaul R."/>
            <person name="Raymond C."/>
            <person name="Shimizu N."/>
            <person name="Kawasaki K."/>
            <person name="Minoshima S."/>
            <person name="Evans G.A."/>
            <person name="Athanasiou M."/>
            <person name="Schultz R."/>
            <person name="Roe B.A."/>
            <person name="Chen F."/>
            <person name="Pan H."/>
            <person name="Ramser J."/>
            <person name="Lehrach H."/>
            <person name="Reinhardt R."/>
            <person name="McCombie W.R."/>
            <person name="de la Bastide M."/>
            <person name="Dedhia N."/>
            <person name="Blocker H."/>
            <person name="Hornischer K."/>
            <person name="Nordsiek G."/>
            <person name="Agarwala R."/>
            <person name="Aravind L."/>
            <person name="Bailey J.A."/>
            <person name="Bateman A."/>
            <person name="Batzoglou S."/>
            <person name="Birney E."/>
            <person name="Bork P."/>
            <person name="Brown D.G."/>
            <person name="Burge C.B."/>
            <person name="Cerutti L."/>
            <person name="Chen H.C."/>
            <person name="Church D."/>
            <person name="Clamp M."/>
            <person name="Copley R.R."/>
            <person name="Doerks T."/>
            <person name="Eddy S.R."/>
            <person name="Eichler E.E."/>
            <person name="Furey T.S."/>
            <person name="Galagan J."/>
            <person name="Gilbert J.G."/>
            <person name="Harmon C."/>
            <person name="Hayashizaki Y."/>
            <person name="Haussler D."/>
            <person name="Hermjakob H."/>
            <person name="Hokamp K."/>
            <person name="Jang W."/>
            <person name="Johnson L.S."/>
            <person name="Jones T.A."/>
            <person name="Kasif S."/>
            <person name="Kaspryzk A."/>
            <person name="Kennedy S."/>
            <person name="Kent W.J."/>
            <person name="Kitts P."/>
            <person name="Koonin E.V."/>
            <person name="Korf I."/>
            <person name="Kulp D."/>
            <person name="Lancet D."/>
            <person name="Lowe T.M."/>
            <person name="McLysaght A."/>
            <person name="Mikkelsen T."/>
            <person name="Moran J.V."/>
            <person name="Mulder N."/>
            <person name="Pollara V.J."/>
            <person name="Ponting C.P."/>
            <person name="Schuler G."/>
            <person name="Schultz J."/>
            <person name="Slater G."/>
            <person name="Smit A.F."/>
            <person name="Stupka E."/>
            <person name="Szustakowski J."/>
            <person name="Thierry-Mieg D."/>
            <person name="Thierry-Mieg J."/>
            <person name="Wagner L."/>
            <person name="Wallis J."/>
            <person name="Wheeler R."/>
            <person name="Williams A."/>
            <person name="Wolf Y.I."/>
            <person name="Wolfe K.H."/>
            <person name="Yang S.P."/>
            <person name="Yeh R.F."/>
            <person name="Collins F."/>
            <person name="Guyer M.S."/>
            <person name="Peterson J."/>
            <person name="Felsenfeld A."/>
            <person name="Wetterstrand K.A."/>
            <person name="Patrinos A."/>
            <person name="Morgan M.J."/>
            <person name="de Jong P."/>
            <person name="Catanese J.J."/>
            <person name="Osoegawa K."/>
            <person name="Shizuya H."/>
            <person name="Choi S."/>
            <person name="Chen Y.J."/>
        </authorList>
    </citation>
    <scope>NUCLEOTIDE SEQUENCE [LARGE SCALE GENOMIC DNA]</scope>
</reference>
<dbReference type="GeneTree" id="ENSGT00390000009759"/>
<protein>
    <submittedName>
        <fullName evidence="1">Glutamyl-tRNA synthetase 2, mitochondrial</fullName>
    </submittedName>
</protein>
<dbReference type="EMBL" id="AC002400">
    <property type="status" value="NOT_ANNOTATED_CDS"/>
    <property type="molecule type" value="Genomic_DNA"/>
</dbReference>
<sequence length="112" mass="12446">MAALLRRLLQRERPSAASGRPAEAPCPVSAPRMFPNESFPVVSEWAGGGGLRQREPILQRRKLRCRSGNNSNCQEFLVFFVPSHLFRSFFHAFHTCALMTTCVTGVVDAGIQ</sequence>
<evidence type="ECO:0000313" key="1">
    <source>
        <dbReference type="Ensembl" id="ENSP00000458604.1"/>
    </source>
</evidence>
<reference evidence="1" key="4">
    <citation type="submission" date="2025-08" db="UniProtKB">
        <authorList>
            <consortium name="Ensembl"/>
        </authorList>
    </citation>
    <scope>IDENTIFICATION</scope>
</reference>
<gene>
    <name evidence="1" type="primary">EARS2</name>
</gene>
<dbReference type="ChiTaRS" id="EARS2">
    <property type="organism name" value="human"/>
</dbReference>
<dbReference type="Ensembl" id="ENST00000563499.1">
    <property type="protein sequence ID" value="ENSP00000458604.1"/>
    <property type="gene ID" value="ENSG00000103356.18"/>
</dbReference>
<accession>I3L166</accession>
<dbReference type="ExpressionAtlas" id="I3L166">
    <property type="expression patterns" value="baseline and differential"/>
</dbReference>
<dbReference type="AlphaFoldDB" id="I3L166"/>
<dbReference type="HOGENOM" id="CLU_2145006_0_0_1"/>
<dbReference type="Bgee" id="ENSG00000103356">
    <property type="expression patterns" value="Expressed in adrenal tissue and 164 other cell types or tissues"/>
</dbReference>
<dbReference type="OrthoDB" id="428822at2759"/>
<reference evidence="1" key="5">
    <citation type="submission" date="2025-09" db="UniProtKB">
        <authorList>
            <consortium name="Ensembl"/>
        </authorList>
    </citation>
    <scope>IDENTIFICATION</scope>
</reference>
<dbReference type="VEuPathDB" id="HostDB:ENSG00000103356"/>
<name>I3L166_HUMAN</name>
<dbReference type="HGNC" id="HGNC:29419">
    <property type="gene designation" value="EARS2"/>
</dbReference>
<proteinExistence type="predicted"/>
<organism evidence="1 2">
    <name type="scientific">Homo sapiens</name>
    <name type="common">Human</name>
    <dbReference type="NCBI Taxonomy" id="9606"/>
    <lineage>
        <taxon>Eukaryota</taxon>
        <taxon>Metazoa</taxon>
        <taxon>Chordata</taxon>
        <taxon>Craniata</taxon>
        <taxon>Vertebrata</taxon>
        <taxon>Euteleostomi</taxon>
        <taxon>Mammalia</taxon>
        <taxon>Eutheria</taxon>
        <taxon>Euarchontoglires</taxon>
        <taxon>Primates</taxon>
        <taxon>Haplorrhini</taxon>
        <taxon>Catarrhini</taxon>
        <taxon>Hominidae</taxon>
        <taxon>Homo</taxon>
    </lineage>
</organism>
<dbReference type="UCSC" id="uc059scl.1">
    <property type="organism name" value="human"/>
</dbReference>
<reference evidence="1 2" key="3">
    <citation type="journal article" date="2004" name="Nature">
        <title>The sequence and analysis of duplication-rich human chromosome 16.</title>
        <authorList>
            <person name="Martin J."/>
            <person name="Han C."/>
            <person name="Gordon L.A."/>
            <person name="Terry A."/>
            <person name="Prabhakar S."/>
            <person name="She X."/>
            <person name="Xie G."/>
            <person name="Hellsten U."/>
            <person name="Chan Y.M."/>
            <person name="Altherr M."/>
            <person name="Couronne O."/>
            <person name="Aerts A."/>
            <person name="Bajorek E."/>
            <person name="Black S."/>
            <person name="Blumer H."/>
            <person name="Branscomb E."/>
            <person name="Brown N.C."/>
            <person name="Bruno W.J."/>
            <person name="Buckingham J.M."/>
            <person name="Callen D.F."/>
            <person name="Campbell C.S."/>
            <person name="Campbell M.L."/>
            <person name="Campbell E.W."/>
            <person name="Caoile C."/>
            <person name="Challacombe J.F."/>
            <person name="Chasteen L.A."/>
            <person name="Chertkov O."/>
            <person name="Chi H.C."/>
            <person name="Christensen M."/>
            <person name="Clark L.M."/>
            <person name="Cohn J.D."/>
            <person name="Denys M."/>
            <person name="Detter J.C."/>
            <person name="Dickson M."/>
            <person name="Dimitrijevic-Bussod M."/>
            <person name="Escobar J."/>
            <person name="Fawcett J.J."/>
            <person name="Flowers D."/>
            <person name="Fotopulos D."/>
            <person name="Glavina T."/>
            <person name="Gomez M."/>
            <person name="Gonzales E."/>
            <person name="Goodstein D."/>
            <person name="Goodwin L.A."/>
            <person name="Grady D.L."/>
            <person name="Grigoriev I."/>
            <person name="Groza M."/>
            <person name="Hammon N."/>
            <person name="Hawkins T."/>
            <person name="Haydu L."/>
            <person name="Hildebrand C.E."/>
            <person name="Huang W."/>
            <person name="Israni S."/>
            <person name="Jett J."/>
            <person name="Jewett P.B."/>
            <person name="Kadner K."/>
            <person name="Kimball H."/>
            <person name="Kobayashi A."/>
            <person name="Krawczyk M.C."/>
            <person name="Leyba T."/>
            <person name="Longmire J.L."/>
            <person name="Lopez F."/>
            <person name="Lou Y."/>
            <person name="Lowry S."/>
            <person name="Ludeman T."/>
            <person name="Manohar C.F."/>
            <person name="Mark G.A."/>
            <person name="McMurray K.L."/>
            <person name="Meincke L.J."/>
            <person name="Morgan J."/>
            <person name="Moyzis R.K."/>
            <person name="Mundt M.O."/>
            <person name="Munk A.C."/>
            <person name="Nandkeshwar R.D."/>
            <person name="Pitluck S."/>
            <person name="Pollard M."/>
            <person name="Predki P."/>
            <person name="Parson-Quintana B."/>
            <person name="Ramirez L."/>
            <person name="Rash S."/>
            <person name="Retterer J."/>
            <person name="Ricke D.O."/>
            <person name="Robinson D.L."/>
            <person name="Rodriguez A."/>
            <person name="Salamov A."/>
            <person name="Saunders E.H."/>
            <person name="Scott D."/>
            <person name="Shough T."/>
            <person name="Stallings R.L."/>
            <person name="Stalvey M."/>
            <person name="Sutherland R.D."/>
            <person name="Tapia R."/>
            <person name="Tesmer J.G."/>
            <person name="Thayer N."/>
            <person name="Thompson L.S."/>
            <person name="Tice H."/>
            <person name="Torney D.C."/>
            <person name="Tran-Gyamfi M."/>
            <person name="Tsai M."/>
            <person name="Ulanovsky L.E."/>
            <person name="Ustaszewska A."/>
            <person name="Vo N."/>
            <person name="White P.S."/>
            <person name="Williams A.L."/>
            <person name="Wills P.L."/>
            <person name="Wu J.R."/>
            <person name="Wu K."/>
            <person name="Yang J."/>
            <person name="Dejong P."/>
            <person name="Bruce D."/>
            <person name="Doggett N.A."/>
            <person name="Deaven L."/>
            <person name="Schmutz J."/>
            <person name="Grimwood J."/>
            <person name="Richardson P."/>
            <person name="Rokhsar D.S."/>
            <person name="Eichler E.E."/>
            <person name="Gilna P."/>
            <person name="Lucas S.M."/>
            <person name="Myers R.M."/>
            <person name="Rubin E.M."/>
            <person name="Pennacchio L.A."/>
        </authorList>
    </citation>
    <scope>NUCLEOTIDE SEQUENCE [LARGE SCALE GENOMIC DNA]</scope>
</reference>
<dbReference type="OpenTargets" id="ENSG00000103356"/>
<reference evidence="1 2" key="2">
    <citation type="journal article" date="2004" name="Nature">
        <title>Finishing the euchromatic sequence of the human genome.</title>
        <authorList>
            <consortium name="International Human Genome Sequencing Consortium"/>
        </authorList>
    </citation>
    <scope>NUCLEOTIDE SEQUENCE [LARGE SCALE GENOMIC DNA]</scope>
</reference>
<evidence type="ECO:0000313" key="2">
    <source>
        <dbReference type="Proteomes" id="UP000005640"/>
    </source>
</evidence>